<accession>A0ABS5I3X1</accession>
<sequence>MTTYPVQAKGDPQPLGVIAFDYPPYLGQKLDDFGESYLVLKRAFDDTDILFSANFQPIDQAFKMVQDNQWCASFHPPAPAKPQHTLVITKPELIQLRLHRLIEPKEFVGNELNAKVIAQLRMIAPKSVTSAFIAQGATVNVVASLPQAVAALINGQVDYIYGDTHAIDVAADSMNLSSALLQASSMTYRQFPMGIWFNNQCKTAKVAIDILKQQGFVVKRFTKDTDNVSLPPGAQSSRIFGFY</sequence>
<dbReference type="RefSeq" id="WP_153664969.1">
    <property type="nucleotide sequence ID" value="NZ_JAAIKR010000012.1"/>
</dbReference>
<dbReference type="EMBL" id="JAAIKR010000012">
    <property type="protein sequence ID" value="MBR9728723.1"/>
    <property type="molecule type" value="Genomic_DNA"/>
</dbReference>
<organism evidence="1 2">
    <name type="scientific">Shewanella intestini</name>
    <dbReference type="NCBI Taxonomy" id="2017544"/>
    <lineage>
        <taxon>Bacteria</taxon>
        <taxon>Pseudomonadati</taxon>
        <taxon>Pseudomonadota</taxon>
        <taxon>Gammaproteobacteria</taxon>
        <taxon>Alteromonadales</taxon>
        <taxon>Shewanellaceae</taxon>
        <taxon>Shewanella</taxon>
    </lineage>
</organism>
<name>A0ABS5I3X1_9GAMM</name>
<keyword evidence="2" id="KW-1185">Reference proteome</keyword>
<dbReference type="Proteomes" id="UP000811844">
    <property type="component" value="Unassembled WGS sequence"/>
</dbReference>
<evidence type="ECO:0000313" key="1">
    <source>
        <dbReference type="EMBL" id="MBR9728723.1"/>
    </source>
</evidence>
<dbReference type="SUPFAM" id="SSF53850">
    <property type="entry name" value="Periplasmic binding protein-like II"/>
    <property type="match status" value="1"/>
</dbReference>
<reference evidence="1 2" key="1">
    <citation type="submission" date="2020-02" db="EMBL/GenBank/DDBJ databases">
        <title>Shewanella WXL01 sp. nov., a marine bacterium isolated from green algae in Luhuitou Fringing Reef (Northern South China Sea).</title>
        <authorList>
            <person name="Wang X."/>
        </authorList>
    </citation>
    <scope>NUCLEOTIDE SEQUENCE [LARGE SCALE GENOMIC DNA]</scope>
    <source>
        <strain evidence="1 2">MCCC 1A01895</strain>
    </source>
</reference>
<evidence type="ECO:0000313" key="2">
    <source>
        <dbReference type="Proteomes" id="UP000811844"/>
    </source>
</evidence>
<comment type="caution">
    <text evidence="1">The sequence shown here is derived from an EMBL/GenBank/DDBJ whole genome shotgun (WGS) entry which is preliminary data.</text>
</comment>
<protein>
    <recommendedName>
        <fullName evidence="3">Transporter substrate-binding domain-containing protein</fullName>
    </recommendedName>
</protein>
<gene>
    <name evidence="1" type="ORF">G3R48_12125</name>
</gene>
<evidence type="ECO:0008006" key="3">
    <source>
        <dbReference type="Google" id="ProtNLM"/>
    </source>
</evidence>
<proteinExistence type="predicted"/>